<reference evidence="3" key="3">
    <citation type="submission" date="2015-05" db="UniProtKB">
        <authorList>
            <consortium name="EnsemblMetazoa"/>
        </authorList>
    </citation>
    <scope>IDENTIFICATION</scope>
</reference>
<dbReference type="PANTHER" id="PTHR11008">
    <property type="entry name" value="PROTEIN TAKEOUT-LIKE PROTEIN"/>
    <property type="match status" value="1"/>
</dbReference>
<dbReference type="InterPro" id="IPR010562">
    <property type="entry name" value="Haemolymph_juvenile_hormone-bd"/>
</dbReference>
<evidence type="ECO:0000256" key="1">
    <source>
        <dbReference type="SAM" id="SignalP"/>
    </source>
</evidence>
<feature type="signal peptide" evidence="1">
    <location>
        <begin position="1"/>
        <end position="19"/>
    </location>
</feature>
<organism evidence="2">
    <name type="scientific">Rhodnius prolixus</name>
    <name type="common">Triatomid bug</name>
    <dbReference type="NCBI Taxonomy" id="13249"/>
    <lineage>
        <taxon>Eukaryota</taxon>
        <taxon>Metazoa</taxon>
        <taxon>Ecdysozoa</taxon>
        <taxon>Arthropoda</taxon>
        <taxon>Hexapoda</taxon>
        <taxon>Insecta</taxon>
        <taxon>Pterygota</taxon>
        <taxon>Neoptera</taxon>
        <taxon>Paraneoptera</taxon>
        <taxon>Hemiptera</taxon>
        <taxon>Heteroptera</taxon>
        <taxon>Panheteroptera</taxon>
        <taxon>Cimicomorpha</taxon>
        <taxon>Reduviidae</taxon>
        <taxon>Triatominae</taxon>
        <taxon>Rhodnius</taxon>
    </lineage>
</organism>
<keyword evidence="1" id="KW-0732">Signal</keyword>
<name>R4FP17_RHOPR</name>
<reference evidence="4" key="2">
    <citation type="submission" date="2015-04" db="EMBL/GenBank/DDBJ databases">
        <authorList>
            <person name="Wilson R.K."/>
            <person name="Warren W."/>
            <person name="Dotson E."/>
            <person name="Oliveira P.L."/>
        </authorList>
    </citation>
    <scope>NUCLEOTIDE SEQUENCE</scope>
</reference>
<dbReference type="RefSeq" id="XP_073977423.1">
    <property type="nucleotide sequence ID" value="XM_074121322.1"/>
</dbReference>
<dbReference type="EMBL" id="GAHY01000343">
    <property type="protein sequence ID" value="JAA77167.1"/>
    <property type="molecule type" value="mRNA"/>
</dbReference>
<evidence type="ECO:0000313" key="2">
    <source>
        <dbReference type="EMBL" id="JAA77167.1"/>
    </source>
</evidence>
<keyword evidence="4" id="KW-1185">Reference proteome</keyword>
<proteinExistence type="evidence at transcript level"/>
<dbReference type="InterPro" id="IPR038606">
    <property type="entry name" value="To_sf"/>
</dbReference>
<protein>
    <submittedName>
        <fullName evidence="2 3">Putative juvenile hormone</fullName>
    </submittedName>
</protein>
<feature type="chain" id="PRO_5014108722" evidence="1">
    <location>
        <begin position="20"/>
        <end position="249"/>
    </location>
</feature>
<dbReference type="AlphaFoldDB" id="R4FP17"/>
<dbReference type="PANTHER" id="PTHR11008:SF9">
    <property type="entry name" value="PROTEIN TAKEOUT-LIKE PROTEIN"/>
    <property type="match status" value="1"/>
</dbReference>
<dbReference type="InParanoid" id="R4FP17"/>
<dbReference type="Proteomes" id="UP000015103">
    <property type="component" value="Unassembled WGS sequence"/>
</dbReference>
<accession>R4FP17</accession>
<dbReference type="HOGENOM" id="CLU_1116922_0_0_1"/>
<sequence length="249" mass="28087">MTKSFWWALFYLYVVACQSTPLEKQLDNEVFVAVREDNKTITDDTIRELFEKLKQAIGNEITINEQKISINSSTTEGNLNVAGNVSDVHLTDPSSYVVSEAHADMQTLTFQLVLKYKELNVIGNYGLDAENEMFHVIGGGKFSGNAKDISIEVGCKFNLTLEKTLQMEYFDLNYIVRNITMDFENLGGDKDVTEVLNQFINIALPTIINVTKGDVQKVVNQAVRKYSAFLFTGMTVDQLVGYIYDIINM</sequence>
<evidence type="ECO:0000313" key="4">
    <source>
        <dbReference type="Proteomes" id="UP000015103"/>
    </source>
</evidence>
<dbReference type="EnsemblMetazoa" id="RPRC003020-RA">
    <property type="protein sequence ID" value="RPRC003020-PA"/>
    <property type="gene ID" value="RPRC003020"/>
</dbReference>
<dbReference type="OMA" id="ISIEVGC"/>
<reference evidence="2" key="1">
    <citation type="submission" date="2013-04" db="EMBL/GenBank/DDBJ databases">
        <title>An insight into the transcriptome of the digestive tract of the blood sucking bug, Rhodnius prolixus.</title>
        <authorList>
            <person name="Ribeiro J.M.C."/>
            <person name="Genta F.A."/>
            <person name="Sorgine M.H.F."/>
            <person name="Paiva-Silva G.O."/>
            <person name="Majerowicz D."/>
            <person name="Medeiros M."/>
            <person name="Koerich L."/>
            <person name="Terra W.R."/>
            <person name="Ferreira C."/>
            <person name="Pimentel A.C."/>
            <person name="Bisch P.M."/>
            <person name="Diniz M.M.P."/>
            <person name="Nascimento R."/>
            <person name="Salmon D."/>
            <person name="Silber A.M."/>
            <person name="Alves M."/>
            <person name="Oliveira M.F."/>
            <person name="Gondim K.C."/>
            <person name="Silva Neto M.A.C."/>
            <person name="Atella G.C."/>
            <person name="Araujo H."/>
            <person name="Dias F.S."/>
            <person name="Polycarpo C.R."/>
            <person name="Fampa P."/>
            <person name="Melo A.C."/>
            <person name="Tanaka A.S."/>
            <person name="Balczun C."/>
            <person name="Oliveira J.H.M."/>
            <person name="Goncalves R."/>
            <person name="Lazoski C."/>
            <person name="Pereira M.A."/>
            <person name="Rivera-Pomar R."/>
            <person name="Diambra L."/>
            <person name="Schaub G.A."/>
            <person name="Garcia E.S."/>
            <person name="Azambuja P."/>
            <person name="Braz G.R.C."/>
            <person name="Oliveira P.L."/>
        </authorList>
    </citation>
    <scope>NUCLEOTIDE SEQUENCE</scope>
</reference>
<evidence type="ECO:0000313" key="3">
    <source>
        <dbReference type="EnsemblMetazoa" id="RPRC003020-PA"/>
    </source>
</evidence>
<dbReference type="GeneID" id="141450677"/>
<dbReference type="EMBL" id="ACPB03002065">
    <property type="status" value="NOT_ANNOTATED_CDS"/>
    <property type="molecule type" value="Genomic_DNA"/>
</dbReference>
<dbReference type="Pfam" id="PF06585">
    <property type="entry name" value="JHBP"/>
    <property type="match status" value="1"/>
</dbReference>
<dbReference type="SMART" id="SM00700">
    <property type="entry name" value="JHBP"/>
    <property type="match status" value="1"/>
</dbReference>
<dbReference type="VEuPathDB" id="VectorBase:RPRC003020"/>
<dbReference type="Gene3D" id="3.15.10.30">
    <property type="entry name" value="Haemolymph juvenile hormone binding protein"/>
    <property type="match status" value="1"/>
</dbReference>